<dbReference type="Proteomes" id="UP000095282">
    <property type="component" value="Unplaced"/>
</dbReference>
<protein>
    <submittedName>
        <fullName evidence="2">Response regulatory domain-containing protein</fullName>
    </submittedName>
</protein>
<evidence type="ECO:0000313" key="2">
    <source>
        <dbReference type="WBParaSite" id="Csp11.Scaffold629.g12054.t1"/>
    </source>
</evidence>
<keyword evidence="1" id="KW-1185">Reference proteome</keyword>
<sequence length="70" mass="8069">MPSPYLLLKLVLLEGEHALNIQERLILQYPVVKVVIVVDDSLESLQALYFSKEVQDILYDVPLKIVIINY</sequence>
<evidence type="ECO:0000313" key="1">
    <source>
        <dbReference type="Proteomes" id="UP000095282"/>
    </source>
</evidence>
<reference evidence="2" key="1">
    <citation type="submission" date="2016-11" db="UniProtKB">
        <authorList>
            <consortium name="WormBaseParasite"/>
        </authorList>
    </citation>
    <scope>IDENTIFICATION</scope>
</reference>
<proteinExistence type="predicted"/>
<organism evidence="1 2">
    <name type="scientific">Caenorhabditis tropicalis</name>
    <dbReference type="NCBI Taxonomy" id="1561998"/>
    <lineage>
        <taxon>Eukaryota</taxon>
        <taxon>Metazoa</taxon>
        <taxon>Ecdysozoa</taxon>
        <taxon>Nematoda</taxon>
        <taxon>Chromadorea</taxon>
        <taxon>Rhabditida</taxon>
        <taxon>Rhabditina</taxon>
        <taxon>Rhabditomorpha</taxon>
        <taxon>Rhabditoidea</taxon>
        <taxon>Rhabditidae</taxon>
        <taxon>Peloderinae</taxon>
        <taxon>Caenorhabditis</taxon>
    </lineage>
</organism>
<dbReference type="WBParaSite" id="Csp11.Scaffold629.g12054.t1">
    <property type="protein sequence ID" value="Csp11.Scaffold629.g12054.t1"/>
    <property type="gene ID" value="Csp11.Scaffold629.g12054"/>
</dbReference>
<accession>A0A1I7TV01</accession>
<name>A0A1I7TV01_9PELO</name>
<dbReference type="AlphaFoldDB" id="A0A1I7TV01"/>